<dbReference type="InterPro" id="IPR027417">
    <property type="entry name" value="P-loop_NTPase"/>
</dbReference>
<dbReference type="InterPro" id="IPR003593">
    <property type="entry name" value="AAA+_ATPase"/>
</dbReference>
<dbReference type="InterPro" id="IPR003439">
    <property type="entry name" value="ABC_transporter-like_ATP-bd"/>
</dbReference>
<accession>A0ABN3TL40</accession>
<organism evidence="5 6">
    <name type="scientific">Streptomyces luteosporeus</name>
    <dbReference type="NCBI Taxonomy" id="173856"/>
    <lineage>
        <taxon>Bacteria</taxon>
        <taxon>Bacillati</taxon>
        <taxon>Actinomycetota</taxon>
        <taxon>Actinomycetes</taxon>
        <taxon>Kitasatosporales</taxon>
        <taxon>Streptomycetaceae</taxon>
        <taxon>Streptomyces</taxon>
    </lineage>
</organism>
<evidence type="ECO:0000313" key="5">
    <source>
        <dbReference type="EMBL" id="GAA2709333.1"/>
    </source>
</evidence>
<dbReference type="Pfam" id="PF00005">
    <property type="entry name" value="ABC_tran"/>
    <property type="match status" value="1"/>
</dbReference>
<protein>
    <submittedName>
        <fullName evidence="5">Metal ABC transporter ATP-binding protein</fullName>
    </submittedName>
</protein>
<dbReference type="PROSITE" id="PS50893">
    <property type="entry name" value="ABC_TRANSPORTER_2"/>
    <property type="match status" value="1"/>
</dbReference>
<evidence type="ECO:0000313" key="6">
    <source>
        <dbReference type="Proteomes" id="UP001500886"/>
    </source>
</evidence>
<dbReference type="SUPFAM" id="SSF52540">
    <property type="entry name" value="P-loop containing nucleoside triphosphate hydrolases"/>
    <property type="match status" value="1"/>
</dbReference>
<evidence type="ECO:0000256" key="3">
    <source>
        <dbReference type="ARBA" id="ARBA00022840"/>
    </source>
</evidence>
<feature type="domain" description="ABC transporter" evidence="4">
    <location>
        <begin position="27"/>
        <end position="265"/>
    </location>
</feature>
<evidence type="ECO:0000256" key="1">
    <source>
        <dbReference type="ARBA" id="ARBA00022448"/>
    </source>
</evidence>
<dbReference type="PROSITE" id="PS00211">
    <property type="entry name" value="ABC_TRANSPORTER_1"/>
    <property type="match status" value="1"/>
</dbReference>
<gene>
    <name evidence="5" type="ORF">GCM10010315_07230</name>
</gene>
<name>A0ABN3TL40_9ACTN</name>
<reference evidence="5 6" key="1">
    <citation type="journal article" date="2019" name="Int. J. Syst. Evol. Microbiol.">
        <title>The Global Catalogue of Microorganisms (GCM) 10K type strain sequencing project: providing services to taxonomists for standard genome sequencing and annotation.</title>
        <authorList>
            <consortium name="The Broad Institute Genomics Platform"/>
            <consortium name="The Broad Institute Genome Sequencing Center for Infectious Disease"/>
            <person name="Wu L."/>
            <person name="Ma J."/>
        </authorList>
    </citation>
    <scope>NUCLEOTIDE SEQUENCE [LARGE SCALE GENOMIC DNA]</scope>
    <source>
        <strain evidence="5 6">JCM 4542</strain>
    </source>
</reference>
<sequence>MIGAMEPAVRAAEARLPASRQAAEPVLELRDAAVRVAGRTLWAGVDLTVGAGEFTAVLGPNGVGKSTLVKVVLGAHPLAAGEVRVLGARPGRAGHRIGYLPQRRSFDASMRIRGIDVVRLGMDGDRWGVPLPLPGPRRRAARDRVAEVIELVGATAYAGRPVGECSGGEQQRILIAQALVRRPQLLLLDEPLDSLDLSHQGGVAALIGRICQQEGVAVLMVAHDVNPILHHLDRVVYLAEGGSATGTPQEVITSETLTGLYGAPVEVLRASDGRLVVVGRPESAVGGHGTC</sequence>
<dbReference type="Proteomes" id="UP001500886">
    <property type="component" value="Unassembled WGS sequence"/>
</dbReference>
<evidence type="ECO:0000256" key="2">
    <source>
        <dbReference type="ARBA" id="ARBA00022741"/>
    </source>
</evidence>
<dbReference type="InterPro" id="IPR050153">
    <property type="entry name" value="Metal_Ion_Import_ABC"/>
</dbReference>
<keyword evidence="2" id="KW-0547">Nucleotide-binding</keyword>
<dbReference type="EMBL" id="BAAASL010000002">
    <property type="protein sequence ID" value="GAA2709333.1"/>
    <property type="molecule type" value="Genomic_DNA"/>
</dbReference>
<comment type="caution">
    <text evidence="5">The sequence shown here is derived from an EMBL/GenBank/DDBJ whole genome shotgun (WGS) entry which is preliminary data.</text>
</comment>
<proteinExistence type="predicted"/>
<dbReference type="SMART" id="SM00382">
    <property type="entry name" value="AAA"/>
    <property type="match status" value="1"/>
</dbReference>
<keyword evidence="6" id="KW-1185">Reference proteome</keyword>
<keyword evidence="1" id="KW-0813">Transport</keyword>
<dbReference type="Gene3D" id="3.40.50.300">
    <property type="entry name" value="P-loop containing nucleotide triphosphate hydrolases"/>
    <property type="match status" value="1"/>
</dbReference>
<dbReference type="InterPro" id="IPR017871">
    <property type="entry name" value="ABC_transporter-like_CS"/>
</dbReference>
<keyword evidence="3 5" id="KW-0067">ATP-binding</keyword>
<dbReference type="PANTHER" id="PTHR42734">
    <property type="entry name" value="METAL TRANSPORT SYSTEM ATP-BINDING PROTEIN TM_0124-RELATED"/>
    <property type="match status" value="1"/>
</dbReference>
<evidence type="ECO:0000259" key="4">
    <source>
        <dbReference type="PROSITE" id="PS50893"/>
    </source>
</evidence>
<dbReference type="GO" id="GO:0005524">
    <property type="term" value="F:ATP binding"/>
    <property type="evidence" value="ECO:0007669"/>
    <property type="project" value="UniProtKB-KW"/>
</dbReference>